<evidence type="ECO:0000256" key="4">
    <source>
        <dbReference type="PROSITE-ProRule" id="PRU00803"/>
    </source>
</evidence>
<dbReference type="GO" id="GO:0098609">
    <property type="term" value="P:cell-cell adhesion"/>
    <property type="evidence" value="ECO:0007669"/>
    <property type="project" value="TreeGrafter"/>
</dbReference>
<dbReference type="SMART" id="SM00191">
    <property type="entry name" value="Int_alpha"/>
    <property type="match status" value="3"/>
</dbReference>
<dbReference type="AlphaFoldDB" id="A0A8K0KDG1"/>
<proteinExistence type="inferred from homology"/>
<dbReference type="Gene3D" id="2.130.10.130">
    <property type="entry name" value="Integrin alpha, N-terminal"/>
    <property type="match status" value="1"/>
</dbReference>
<keyword evidence="5" id="KW-0675">Receptor</keyword>
<accession>A0A8K0KDG1</accession>
<name>A0A8K0KDG1_LADFU</name>
<reference evidence="6" key="1">
    <citation type="submission" date="2013-04" db="EMBL/GenBank/DDBJ databases">
        <authorList>
            <person name="Qu J."/>
            <person name="Murali S.C."/>
            <person name="Bandaranaike D."/>
            <person name="Bellair M."/>
            <person name="Blankenburg K."/>
            <person name="Chao H."/>
            <person name="Dinh H."/>
            <person name="Doddapaneni H."/>
            <person name="Downs B."/>
            <person name="Dugan-Rocha S."/>
            <person name="Elkadiri S."/>
            <person name="Gnanaolivu R.D."/>
            <person name="Hernandez B."/>
            <person name="Javaid M."/>
            <person name="Jayaseelan J.C."/>
            <person name="Lee S."/>
            <person name="Li M."/>
            <person name="Ming W."/>
            <person name="Munidasa M."/>
            <person name="Muniz J."/>
            <person name="Nguyen L."/>
            <person name="Ongeri F."/>
            <person name="Osuji N."/>
            <person name="Pu L.-L."/>
            <person name="Puazo M."/>
            <person name="Qu C."/>
            <person name="Quiroz J."/>
            <person name="Raj R."/>
            <person name="Weissenberger G."/>
            <person name="Xin Y."/>
            <person name="Zou X."/>
            <person name="Han Y."/>
            <person name="Richards S."/>
            <person name="Worley K."/>
            <person name="Muzny D."/>
            <person name="Gibbs R."/>
        </authorList>
    </citation>
    <scope>NUCLEOTIDE SEQUENCE</scope>
    <source>
        <strain evidence="6">Sampled in the wild</strain>
    </source>
</reference>
<dbReference type="EMBL" id="KZ308693">
    <property type="protein sequence ID" value="KAG8233199.1"/>
    <property type="molecule type" value="Genomic_DNA"/>
</dbReference>
<dbReference type="GO" id="GO:0008305">
    <property type="term" value="C:integrin complex"/>
    <property type="evidence" value="ECO:0007669"/>
    <property type="project" value="InterPro"/>
</dbReference>
<feature type="repeat" description="FG-GAP" evidence="4">
    <location>
        <begin position="127"/>
        <end position="185"/>
    </location>
</feature>
<organism evidence="6 7">
    <name type="scientific">Ladona fulva</name>
    <name type="common">Scarce chaser dragonfly</name>
    <name type="synonym">Libellula fulva</name>
    <dbReference type="NCBI Taxonomy" id="123851"/>
    <lineage>
        <taxon>Eukaryota</taxon>
        <taxon>Metazoa</taxon>
        <taxon>Ecdysozoa</taxon>
        <taxon>Arthropoda</taxon>
        <taxon>Hexapoda</taxon>
        <taxon>Insecta</taxon>
        <taxon>Pterygota</taxon>
        <taxon>Palaeoptera</taxon>
        <taxon>Odonata</taxon>
        <taxon>Epiprocta</taxon>
        <taxon>Anisoptera</taxon>
        <taxon>Libelluloidea</taxon>
        <taxon>Libellulidae</taxon>
        <taxon>Ladona</taxon>
    </lineage>
</organism>
<comment type="similarity">
    <text evidence="5">Belongs to the integrin alpha chain family.</text>
</comment>
<dbReference type="SUPFAM" id="SSF69318">
    <property type="entry name" value="Integrin alpha N-terminal domain"/>
    <property type="match status" value="1"/>
</dbReference>
<evidence type="ECO:0000313" key="6">
    <source>
        <dbReference type="EMBL" id="KAG8233199.1"/>
    </source>
</evidence>
<dbReference type="GO" id="GO:0007160">
    <property type="term" value="P:cell-matrix adhesion"/>
    <property type="evidence" value="ECO:0007669"/>
    <property type="project" value="TreeGrafter"/>
</dbReference>
<keyword evidence="1" id="KW-0732">Signal</keyword>
<dbReference type="GO" id="GO:0005178">
    <property type="term" value="F:integrin binding"/>
    <property type="evidence" value="ECO:0007669"/>
    <property type="project" value="TreeGrafter"/>
</dbReference>
<keyword evidence="3" id="KW-0325">Glycoprotein</keyword>
<dbReference type="InterPro" id="IPR000413">
    <property type="entry name" value="Integrin_alpha"/>
</dbReference>
<sequence length="216" mass="23316">MVLNPGLSKTFGDDSYFGYSVSSGKFTLTNTYLYVSGAPRAGNLKGKVYIYDFPAENDKGLIIKKEIDGSQIGEYFGYCLCVVDLNADGLDDLVVGAPLHSLKSTDGDQGKIYIFLNKKNFTFDQFEDESITTGSQAGGRFGSSLSHLGDLNNDGFSDIAVGAPYEDSGVGAVYIFHGGTKPKFVQKIHAQKVHHTLRGFGFSISKGSDIDGNNYI</sequence>
<evidence type="ECO:0000313" key="7">
    <source>
        <dbReference type="Proteomes" id="UP000792457"/>
    </source>
</evidence>
<comment type="subcellular location">
    <subcellularLocation>
        <location evidence="5">Membrane</location>
        <topology evidence="5">Single-pass type I membrane protein</topology>
    </subcellularLocation>
</comment>
<feature type="non-terminal residue" evidence="6">
    <location>
        <position position="216"/>
    </location>
</feature>
<dbReference type="OrthoDB" id="5573735at2759"/>
<dbReference type="PANTHER" id="PTHR23220:SF83">
    <property type="entry name" value="INTEGRIN ALPHA-PS3-RELATED"/>
    <property type="match status" value="1"/>
</dbReference>
<evidence type="ECO:0000256" key="5">
    <source>
        <dbReference type="RuleBase" id="RU003762"/>
    </source>
</evidence>
<dbReference type="GO" id="GO:0007229">
    <property type="term" value="P:integrin-mediated signaling pathway"/>
    <property type="evidence" value="ECO:0007669"/>
    <property type="project" value="UniProtKB-KW"/>
</dbReference>
<comment type="caution">
    <text evidence="6">The sequence shown here is derived from an EMBL/GenBank/DDBJ whole genome shotgun (WGS) entry which is preliminary data.</text>
</comment>
<dbReference type="Proteomes" id="UP000792457">
    <property type="component" value="Unassembled WGS sequence"/>
</dbReference>
<evidence type="ECO:0000256" key="2">
    <source>
        <dbReference type="ARBA" id="ARBA00022737"/>
    </source>
</evidence>
<evidence type="ECO:0000256" key="1">
    <source>
        <dbReference type="ARBA" id="ARBA00022729"/>
    </source>
</evidence>
<gene>
    <name evidence="6" type="ORF">J437_LFUL008962</name>
</gene>
<dbReference type="Pfam" id="PF01839">
    <property type="entry name" value="FG-GAP"/>
    <property type="match status" value="2"/>
</dbReference>
<dbReference type="GO" id="GO:0033627">
    <property type="term" value="P:cell adhesion mediated by integrin"/>
    <property type="evidence" value="ECO:0007669"/>
    <property type="project" value="TreeGrafter"/>
</dbReference>
<protein>
    <submittedName>
        <fullName evidence="6">Uncharacterized protein</fullName>
    </submittedName>
</protein>
<keyword evidence="2" id="KW-0677">Repeat</keyword>
<dbReference type="PANTHER" id="PTHR23220">
    <property type="entry name" value="INTEGRIN ALPHA"/>
    <property type="match status" value="1"/>
</dbReference>
<dbReference type="InterPro" id="IPR028994">
    <property type="entry name" value="Integrin_alpha_N"/>
</dbReference>
<reference evidence="6" key="2">
    <citation type="submission" date="2017-10" db="EMBL/GenBank/DDBJ databases">
        <title>Ladona fulva Genome sequencing and assembly.</title>
        <authorList>
            <person name="Murali S."/>
            <person name="Richards S."/>
            <person name="Bandaranaike D."/>
            <person name="Bellair M."/>
            <person name="Blankenburg K."/>
            <person name="Chao H."/>
            <person name="Dinh H."/>
            <person name="Doddapaneni H."/>
            <person name="Dugan-Rocha S."/>
            <person name="Elkadiri S."/>
            <person name="Gnanaolivu R."/>
            <person name="Hernandez B."/>
            <person name="Skinner E."/>
            <person name="Javaid M."/>
            <person name="Lee S."/>
            <person name="Li M."/>
            <person name="Ming W."/>
            <person name="Munidasa M."/>
            <person name="Muniz J."/>
            <person name="Nguyen L."/>
            <person name="Hughes D."/>
            <person name="Osuji N."/>
            <person name="Pu L.-L."/>
            <person name="Puazo M."/>
            <person name="Qu C."/>
            <person name="Quiroz J."/>
            <person name="Raj R."/>
            <person name="Weissenberger G."/>
            <person name="Xin Y."/>
            <person name="Zou X."/>
            <person name="Han Y."/>
            <person name="Worley K."/>
            <person name="Muzny D."/>
            <person name="Gibbs R."/>
        </authorList>
    </citation>
    <scope>NUCLEOTIDE SEQUENCE</scope>
    <source>
        <strain evidence="6">Sampled in the wild</strain>
    </source>
</reference>
<keyword evidence="5" id="KW-0130">Cell adhesion</keyword>
<keyword evidence="7" id="KW-1185">Reference proteome</keyword>
<evidence type="ECO:0000256" key="3">
    <source>
        <dbReference type="ARBA" id="ARBA00023180"/>
    </source>
</evidence>
<dbReference type="InterPro" id="IPR013517">
    <property type="entry name" value="FG-GAP"/>
</dbReference>
<feature type="repeat" description="FG-GAP" evidence="4">
    <location>
        <begin position="62"/>
        <end position="124"/>
    </location>
</feature>
<keyword evidence="5" id="KW-0401">Integrin</keyword>
<dbReference type="PRINTS" id="PR01185">
    <property type="entry name" value="INTEGRINA"/>
</dbReference>
<dbReference type="GO" id="GO:0009897">
    <property type="term" value="C:external side of plasma membrane"/>
    <property type="evidence" value="ECO:0007669"/>
    <property type="project" value="TreeGrafter"/>
</dbReference>
<dbReference type="PROSITE" id="PS51470">
    <property type="entry name" value="FG_GAP"/>
    <property type="match status" value="2"/>
</dbReference>
<dbReference type="InterPro" id="IPR013519">
    <property type="entry name" value="Int_alpha_beta-p"/>
</dbReference>